<dbReference type="Pfam" id="PF00571">
    <property type="entry name" value="CBS"/>
    <property type="match status" value="2"/>
</dbReference>
<sequence>MSYDWRNVVVAPSVSVKEALQRLDKEGLRIVLVCDDSMKLLGIVTDGDIRRALLKGVGLENEVETIMNTSPTTVANSLSRKDAIALMQSKSILAVPVLDEEKLVGLQTLQQAKSTQEYENPVFIMAGGFGTRLRPLTDDTPKPMLKVGERPILETLLLNFIKSGFSNFYISTHYLPDVIKNYFGDGSQWNINITYVHEESPLGTGGALGLLPDSTPELPLIMVNGDVLTTVDFERVLDFHTTNNALATMCVREYDYQVPYGVIVGDGERIVSMEEKPVQRFFVNAGIYVIEPKVFRRVEKNLRIDMPTLLQSYIDKNEDVLMFPIHEYWLDIGRMDEFNRAQEDIYTLGLG</sequence>
<keyword evidence="4" id="KW-1185">Reference proteome</keyword>
<dbReference type="Pfam" id="PF00483">
    <property type="entry name" value="NTP_transferase"/>
    <property type="match status" value="1"/>
</dbReference>
<dbReference type="Gene3D" id="3.90.550.10">
    <property type="entry name" value="Spore Coat Polysaccharide Biosynthesis Protein SpsA, Chain A"/>
    <property type="match status" value="1"/>
</dbReference>
<dbReference type="PROSITE" id="PS51371">
    <property type="entry name" value="CBS"/>
    <property type="match status" value="2"/>
</dbReference>
<dbReference type="AlphaFoldDB" id="A0A9X2FTZ9"/>
<dbReference type="CDD" id="cd06426">
    <property type="entry name" value="NTP_transferase_like_2"/>
    <property type="match status" value="1"/>
</dbReference>
<proteinExistence type="predicted"/>
<dbReference type="Proteomes" id="UP001139474">
    <property type="component" value="Unassembled WGS sequence"/>
</dbReference>
<dbReference type="SUPFAM" id="SSF54631">
    <property type="entry name" value="CBS-domain pair"/>
    <property type="match status" value="1"/>
</dbReference>
<comment type="caution">
    <text evidence="3">The sequence shown here is derived from an EMBL/GenBank/DDBJ whole genome shotgun (WGS) entry which is preliminary data.</text>
</comment>
<name>A0A9X2FTZ9_9GAMM</name>
<protein>
    <submittedName>
        <fullName evidence="3">Nucleotidyltransferase family protein</fullName>
    </submittedName>
</protein>
<evidence type="ECO:0000259" key="2">
    <source>
        <dbReference type="PROSITE" id="PS51371"/>
    </source>
</evidence>
<feature type="domain" description="CBS" evidence="2">
    <location>
        <begin position="67"/>
        <end position="122"/>
    </location>
</feature>
<dbReference type="EMBL" id="JAMZDE010000003">
    <property type="protein sequence ID" value="MCP1338552.1"/>
    <property type="molecule type" value="Genomic_DNA"/>
</dbReference>
<dbReference type="InterPro" id="IPR029044">
    <property type="entry name" value="Nucleotide-diphossugar_trans"/>
</dbReference>
<dbReference type="InterPro" id="IPR046342">
    <property type="entry name" value="CBS_dom_sf"/>
</dbReference>
<accession>A0A9X2FTZ9</accession>
<dbReference type="InterPro" id="IPR050486">
    <property type="entry name" value="Mannose-1P_guanyltransferase"/>
</dbReference>
<dbReference type="InterPro" id="IPR005835">
    <property type="entry name" value="NTP_transferase_dom"/>
</dbReference>
<evidence type="ECO:0000313" key="3">
    <source>
        <dbReference type="EMBL" id="MCP1338552.1"/>
    </source>
</evidence>
<evidence type="ECO:0000256" key="1">
    <source>
        <dbReference type="PROSITE-ProRule" id="PRU00703"/>
    </source>
</evidence>
<dbReference type="SMART" id="SM00116">
    <property type="entry name" value="CBS"/>
    <property type="match status" value="2"/>
</dbReference>
<dbReference type="PANTHER" id="PTHR22572">
    <property type="entry name" value="SUGAR-1-PHOSPHATE GUANYL TRANSFERASE"/>
    <property type="match status" value="1"/>
</dbReference>
<dbReference type="RefSeq" id="WP_253617720.1">
    <property type="nucleotide sequence ID" value="NZ_JAMZDE010000003.1"/>
</dbReference>
<gene>
    <name evidence="3" type="ORF">NJR55_03010</name>
</gene>
<dbReference type="SUPFAM" id="SSF53448">
    <property type="entry name" value="Nucleotide-diphospho-sugar transferases"/>
    <property type="match status" value="1"/>
</dbReference>
<reference evidence="3" key="1">
    <citation type="submission" date="2022-06" db="EMBL/GenBank/DDBJ databases">
        <title>Idiomarina rhizosphaerae M1R2S28.</title>
        <authorList>
            <person name="Sun J.-Q."/>
            <person name="Li L.-F."/>
        </authorList>
    </citation>
    <scope>NUCLEOTIDE SEQUENCE</scope>
    <source>
        <strain evidence="3">M1R2S28</strain>
    </source>
</reference>
<dbReference type="InterPro" id="IPR000644">
    <property type="entry name" value="CBS_dom"/>
</dbReference>
<organism evidence="3 4">
    <name type="scientific">Idiomarina rhizosphaerae</name>
    <dbReference type="NCBI Taxonomy" id="2961572"/>
    <lineage>
        <taxon>Bacteria</taxon>
        <taxon>Pseudomonadati</taxon>
        <taxon>Pseudomonadota</taxon>
        <taxon>Gammaproteobacteria</taxon>
        <taxon>Alteromonadales</taxon>
        <taxon>Idiomarinaceae</taxon>
        <taxon>Idiomarina</taxon>
    </lineage>
</organism>
<dbReference type="Gene3D" id="3.10.580.10">
    <property type="entry name" value="CBS-domain"/>
    <property type="match status" value="1"/>
</dbReference>
<evidence type="ECO:0000313" key="4">
    <source>
        <dbReference type="Proteomes" id="UP001139474"/>
    </source>
</evidence>
<dbReference type="CDD" id="cd04607">
    <property type="entry name" value="CBS_pair_NTP_transferase_assoc"/>
    <property type="match status" value="1"/>
</dbReference>
<feature type="domain" description="CBS" evidence="2">
    <location>
        <begin position="1"/>
        <end position="59"/>
    </location>
</feature>
<keyword evidence="1" id="KW-0129">CBS domain</keyword>